<organism evidence="1 2">
    <name type="scientific">Caenorhabditis nigoni</name>
    <dbReference type="NCBI Taxonomy" id="1611254"/>
    <lineage>
        <taxon>Eukaryota</taxon>
        <taxon>Metazoa</taxon>
        <taxon>Ecdysozoa</taxon>
        <taxon>Nematoda</taxon>
        <taxon>Chromadorea</taxon>
        <taxon>Rhabditida</taxon>
        <taxon>Rhabditina</taxon>
        <taxon>Rhabditomorpha</taxon>
        <taxon>Rhabditoidea</taxon>
        <taxon>Rhabditidae</taxon>
        <taxon>Peloderinae</taxon>
        <taxon>Caenorhabditis</taxon>
    </lineage>
</organism>
<sequence length="102" mass="12144">MTSKQKDDLDFFFCRLMEHKSSFLDTISKRLLDYEKAGKKKCEADLFASRLESSETVTVKPFVIVRCTYELDEYLERRKNKVIKLNEGRIKIVKESTRQDRK</sequence>
<keyword evidence="2" id="KW-1185">Reference proteome</keyword>
<proteinExistence type="predicted"/>
<comment type="caution">
    <text evidence="1">The sequence shown here is derived from an EMBL/GenBank/DDBJ whole genome shotgun (WGS) entry which is preliminary data.</text>
</comment>
<dbReference type="AlphaFoldDB" id="A0A2G5SGV3"/>
<accession>A0A2G5SGV3</accession>
<gene>
    <name evidence="1" type="ORF">B9Z55_027164</name>
</gene>
<name>A0A2G5SGV3_9PELO</name>
<dbReference type="EMBL" id="PDUG01000008">
    <property type="protein sequence ID" value="PIC14162.1"/>
    <property type="molecule type" value="Genomic_DNA"/>
</dbReference>
<evidence type="ECO:0000313" key="2">
    <source>
        <dbReference type="Proteomes" id="UP000230233"/>
    </source>
</evidence>
<reference evidence="2" key="1">
    <citation type="submission" date="2017-10" db="EMBL/GenBank/DDBJ databases">
        <title>Rapid genome shrinkage in a self-fertile nematode reveals novel sperm competition proteins.</title>
        <authorList>
            <person name="Yin D."/>
            <person name="Schwarz E.M."/>
            <person name="Thomas C.G."/>
            <person name="Felde R.L."/>
            <person name="Korf I.F."/>
            <person name="Cutter A.D."/>
            <person name="Schartner C.M."/>
            <person name="Ralston E.J."/>
            <person name="Meyer B.J."/>
            <person name="Haag E.S."/>
        </authorList>
    </citation>
    <scope>NUCLEOTIDE SEQUENCE [LARGE SCALE GENOMIC DNA]</scope>
    <source>
        <strain evidence="2">JU1422</strain>
    </source>
</reference>
<protein>
    <submittedName>
        <fullName evidence="1">Uncharacterized protein</fullName>
    </submittedName>
</protein>
<dbReference type="Proteomes" id="UP000230233">
    <property type="component" value="Unassembled WGS sequence"/>
</dbReference>
<evidence type="ECO:0000313" key="1">
    <source>
        <dbReference type="EMBL" id="PIC14162.1"/>
    </source>
</evidence>